<reference evidence="1" key="1">
    <citation type="submission" date="2016-07" db="EMBL/GenBank/DDBJ databases">
        <authorList>
            <person name="Bretaudeau A."/>
        </authorList>
    </citation>
    <scope>NUCLEOTIDE SEQUENCE</scope>
    <source>
        <strain evidence="1">Rice</strain>
        <tissue evidence="1">Whole body</tissue>
    </source>
</reference>
<name>A0A2H1WVG3_SPOFR</name>
<dbReference type="GO" id="GO:0034976">
    <property type="term" value="P:response to endoplasmic reticulum stress"/>
    <property type="evidence" value="ECO:0007669"/>
    <property type="project" value="TreeGrafter"/>
</dbReference>
<dbReference type="GO" id="GO:0005783">
    <property type="term" value="C:endoplasmic reticulum"/>
    <property type="evidence" value="ECO:0007669"/>
    <property type="project" value="TreeGrafter"/>
</dbReference>
<dbReference type="Pfam" id="PF09746">
    <property type="entry name" value="Membralin"/>
    <property type="match status" value="1"/>
</dbReference>
<dbReference type="EMBL" id="ODYU01010967">
    <property type="protein sequence ID" value="SOQ56404.1"/>
    <property type="molecule type" value="Genomic_DNA"/>
</dbReference>
<dbReference type="AlphaFoldDB" id="A0A2H1WVG3"/>
<dbReference type="GO" id="GO:1904294">
    <property type="term" value="P:positive regulation of ERAD pathway"/>
    <property type="evidence" value="ECO:0007669"/>
    <property type="project" value="TreeGrafter"/>
</dbReference>
<evidence type="ECO:0000313" key="1">
    <source>
        <dbReference type="EMBL" id="SOQ56404.1"/>
    </source>
</evidence>
<dbReference type="InterPro" id="IPR019144">
    <property type="entry name" value="Membralin"/>
</dbReference>
<accession>A0A2H1WVG3</accession>
<proteinExistence type="predicted"/>
<protein>
    <submittedName>
        <fullName evidence="1">SFRICE_030405</fullName>
    </submittedName>
</protein>
<sequence>MSGAQHLSRSYSQMCISTRLNIGFSILRPNHNKTAKCTSDTHGKELTHYMQRLRLKVTGMNRMEAIMSEFFNDTTTAFYIILIVWIADQYDAICCHTAIAKRHWLREQCFRSVCSGTLFLRLLLSRVFLLNQKASGHEAIWLAVRAGNKE</sequence>
<dbReference type="PANTHER" id="PTHR21650:SF4">
    <property type="entry name" value="MEMBRALIN"/>
    <property type="match status" value="1"/>
</dbReference>
<organism evidence="1">
    <name type="scientific">Spodoptera frugiperda</name>
    <name type="common">Fall armyworm</name>
    <dbReference type="NCBI Taxonomy" id="7108"/>
    <lineage>
        <taxon>Eukaryota</taxon>
        <taxon>Metazoa</taxon>
        <taxon>Ecdysozoa</taxon>
        <taxon>Arthropoda</taxon>
        <taxon>Hexapoda</taxon>
        <taxon>Insecta</taxon>
        <taxon>Pterygota</taxon>
        <taxon>Neoptera</taxon>
        <taxon>Endopterygota</taxon>
        <taxon>Lepidoptera</taxon>
        <taxon>Glossata</taxon>
        <taxon>Ditrysia</taxon>
        <taxon>Noctuoidea</taxon>
        <taxon>Noctuidae</taxon>
        <taxon>Amphipyrinae</taxon>
        <taxon>Spodoptera</taxon>
    </lineage>
</organism>
<dbReference type="PANTHER" id="PTHR21650">
    <property type="entry name" value="MEMBRALIN/KINETOCHORE PROTEIN NUF2"/>
    <property type="match status" value="1"/>
</dbReference>
<gene>
    <name evidence="1" type="ORF">SFRICE_030405</name>
</gene>